<dbReference type="GO" id="GO:0016301">
    <property type="term" value="F:kinase activity"/>
    <property type="evidence" value="ECO:0007669"/>
    <property type="project" value="UniProtKB-KW"/>
</dbReference>
<keyword evidence="3" id="KW-1185">Reference proteome</keyword>
<keyword evidence="2" id="KW-0808">Transferase</keyword>
<dbReference type="OrthoDB" id="427480at2759"/>
<dbReference type="Proteomes" id="UP000037460">
    <property type="component" value="Unassembled WGS sequence"/>
</dbReference>
<dbReference type="PANTHER" id="PTHR45890:SF1">
    <property type="entry name" value="AARF DOMAIN CONTAINING KINASE 2"/>
    <property type="match status" value="1"/>
</dbReference>
<gene>
    <name evidence="2" type="ORF">Ctob_003014</name>
</gene>
<dbReference type="InterPro" id="IPR011009">
    <property type="entry name" value="Kinase-like_dom_sf"/>
</dbReference>
<sequence>MLTSLRWLNPEAMLREFASMLTEQLDLRVEASNLERFRAAFPPSAEHARHGKPCPLVAFPEPMAPFVSREVLVESFVHGRPFLEWAAELPRGSPEGRRVCADGIDAVLQMIFLDNFVHGDLHPGNIFVAEGPTGDPTDVQLTFLDAGIAVRYPVADHETLFNVLLSFIQYDGARAARMMAERSPAPSELRDLDGFCAKIQTMVELARDSPTFFDQIGDFISIICEAACEHRVKMDCTFASIALAIKVVEGTVIQVDPTADVAPRAKKVVVREHLRRKGRVLLGVGRSQETGDLLDHEAQANEDRLLLAAKERADRGETKANFNIRDEFRARHPKRG</sequence>
<dbReference type="AlphaFoldDB" id="A0A0M0JD97"/>
<proteinExistence type="predicted"/>
<accession>A0A0M0JD97</accession>
<organism evidence="2 3">
    <name type="scientific">Chrysochromulina tobinii</name>
    <dbReference type="NCBI Taxonomy" id="1460289"/>
    <lineage>
        <taxon>Eukaryota</taxon>
        <taxon>Haptista</taxon>
        <taxon>Haptophyta</taxon>
        <taxon>Prymnesiophyceae</taxon>
        <taxon>Prymnesiales</taxon>
        <taxon>Chrysochromulinaceae</taxon>
        <taxon>Chrysochromulina</taxon>
    </lineage>
</organism>
<dbReference type="GO" id="GO:0005739">
    <property type="term" value="C:mitochondrion"/>
    <property type="evidence" value="ECO:0007669"/>
    <property type="project" value="TreeGrafter"/>
</dbReference>
<dbReference type="Pfam" id="PF03109">
    <property type="entry name" value="ABC1"/>
    <property type="match status" value="1"/>
</dbReference>
<evidence type="ECO:0000259" key="1">
    <source>
        <dbReference type="Pfam" id="PF03109"/>
    </source>
</evidence>
<dbReference type="EMBL" id="JWZX01003115">
    <property type="protein sequence ID" value="KOO24203.1"/>
    <property type="molecule type" value="Genomic_DNA"/>
</dbReference>
<keyword evidence="2" id="KW-0418">Kinase</keyword>
<comment type="caution">
    <text evidence="2">The sequence shown here is derived from an EMBL/GenBank/DDBJ whole genome shotgun (WGS) entry which is preliminary data.</text>
</comment>
<dbReference type="PANTHER" id="PTHR45890">
    <property type="entry name" value="AARF DOMAIN CONTAINING KINASE 2 (PREDICTED)"/>
    <property type="match status" value="1"/>
</dbReference>
<evidence type="ECO:0000313" key="3">
    <source>
        <dbReference type="Proteomes" id="UP000037460"/>
    </source>
</evidence>
<protein>
    <submittedName>
        <fullName evidence="2">Putative aarf domain-containing protein kinase 2</fullName>
    </submittedName>
</protein>
<name>A0A0M0JD97_9EUKA</name>
<feature type="domain" description="ABC1 atypical kinase-like" evidence="1">
    <location>
        <begin position="9"/>
        <end position="178"/>
    </location>
</feature>
<dbReference type="InterPro" id="IPR004147">
    <property type="entry name" value="ABC1_dom"/>
</dbReference>
<dbReference type="InterPro" id="IPR052402">
    <property type="entry name" value="ADCK_kinase"/>
</dbReference>
<reference evidence="3" key="1">
    <citation type="journal article" date="2015" name="PLoS Genet.">
        <title>Genome Sequence and Transcriptome Analyses of Chrysochromulina tobin: Metabolic Tools for Enhanced Algal Fitness in the Prominent Order Prymnesiales (Haptophyceae).</title>
        <authorList>
            <person name="Hovde B.T."/>
            <person name="Deodato C.R."/>
            <person name="Hunsperger H.M."/>
            <person name="Ryken S.A."/>
            <person name="Yost W."/>
            <person name="Jha R.K."/>
            <person name="Patterson J."/>
            <person name="Monnat R.J. Jr."/>
            <person name="Barlow S.B."/>
            <person name="Starkenburg S.R."/>
            <person name="Cattolico R.A."/>
        </authorList>
    </citation>
    <scope>NUCLEOTIDE SEQUENCE</scope>
    <source>
        <strain evidence="3">CCMP291</strain>
    </source>
</reference>
<dbReference type="SUPFAM" id="SSF56112">
    <property type="entry name" value="Protein kinase-like (PK-like)"/>
    <property type="match status" value="1"/>
</dbReference>
<evidence type="ECO:0000313" key="2">
    <source>
        <dbReference type="EMBL" id="KOO24203.1"/>
    </source>
</evidence>